<sequence length="321" mass="35368">MGSGQEEMQLVERISEIYESISKLDCLSPSMEVNKLFTELVHACIPVIPVDVSELSSEVQSMRTHLIKLSGEAEGLMENHYSDILATFDNPLDHLDLFPYYNNYLKLSHLEFTLLSRYVLSPPRRVAFVGSGPLPLSSIVLAARHMPAPAYLDNYDLDADANARARRLVRGDPALAERMTFHTADVMDVPAQALRGYDVLFLAALVGIAHDDKMRVVEHLARNMAPGALLVARSANGARAFLYPVVEPAELKGFEVLTVHHPTDEVINSVIVARKLPAAHSGAPPAVPVMWPCKCCEKVQGFHHFGHGSIMEEVALEELPS</sequence>
<dbReference type="PROSITE" id="PS51142">
    <property type="entry name" value="NAS"/>
    <property type="match status" value="1"/>
</dbReference>
<keyword evidence="3 6" id="KW-0808">Transferase</keyword>
<reference evidence="7 8" key="1">
    <citation type="submission" date="2023-10" db="EMBL/GenBank/DDBJ databases">
        <title>Chromosome-scale genome assembly provides insights into flower coloration mechanisms of Canna indica.</title>
        <authorList>
            <person name="Li C."/>
        </authorList>
    </citation>
    <scope>NUCLEOTIDE SEQUENCE [LARGE SCALE GENOMIC DNA]</scope>
    <source>
        <tissue evidence="7">Flower</tissue>
    </source>
</reference>
<comment type="function">
    <text evidence="6">Synthesizes nicotianamine, a polyamine which serves as a sensor for the physiological iron status within the plant, and/or might be involved in the transport of iron.</text>
</comment>
<dbReference type="EC" id="2.5.1.43" evidence="2 6"/>
<proteinExistence type="inferred from homology"/>
<dbReference type="Proteomes" id="UP001327560">
    <property type="component" value="Chromosome 3"/>
</dbReference>
<evidence type="ECO:0000256" key="5">
    <source>
        <dbReference type="ARBA" id="ARBA00049391"/>
    </source>
</evidence>
<evidence type="ECO:0000313" key="7">
    <source>
        <dbReference type="EMBL" id="WOL00286.1"/>
    </source>
</evidence>
<protein>
    <recommendedName>
        <fullName evidence="2 6">Nicotianamine synthase</fullName>
        <ecNumber evidence="2 6">2.5.1.43</ecNumber>
    </recommendedName>
</protein>
<gene>
    <name evidence="7" type="ORF">Cni_G08999</name>
</gene>
<dbReference type="EMBL" id="CP136892">
    <property type="protein sequence ID" value="WOL00286.1"/>
    <property type="molecule type" value="Genomic_DNA"/>
</dbReference>
<dbReference type="InterPro" id="IPR004298">
    <property type="entry name" value="Nicotian_synth"/>
</dbReference>
<evidence type="ECO:0000256" key="1">
    <source>
        <dbReference type="ARBA" id="ARBA00007009"/>
    </source>
</evidence>
<keyword evidence="8" id="KW-1185">Reference proteome</keyword>
<organism evidence="7 8">
    <name type="scientific">Canna indica</name>
    <name type="common">Indian-shot</name>
    <dbReference type="NCBI Taxonomy" id="4628"/>
    <lineage>
        <taxon>Eukaryota</taxon>
        <taxon>Viridiplantae</taxon>
        <taxon>Streptophyta</taxon>
        <taxon>Embryophyta</taxon>
        <taxon>Tracheophyta</taxon>
        <taxon>Spermatophyta</taxon>
        <taxon>Magnoliopsida</taxon>
        <taxon>Liliopsida</taxon>
        <taxon>Zingiberales</taxon>
        <taxon>Cannaceae</taxon>
        <taxon>Canna</taxon>
    </lineage>
</organism>
<comment type="catalytic activity">
    <reaction evidence="5 6">
        <text>3 S-adenosyl-L-methionine = nicotianamine + 3 S-methyl-5'-thioadenosine + 3 H(+)</text>
        <dbReference type="Rhea" id="RHEA:16481"/>
        <dbReference type="ChEBI" id="CHEBI:15378"/>
        <dbReference type="ChEBI" id="CHEBI:17509"/>
        <dbReference type="ChEBI" id="CHEBI:58249"/>
        <dbReference type="ChEBI" id="CHEBI:59789"/>
        <dbReference type="EC" id="2.5.1.43"/>
    </reaction>
</comment>
<dbReference type="Pfam" id="PF03059">
    <property type="entry name" value="NAS"/>
    <property type="match status" value="1"/>
</dbReference>
<dbReference type="SUPFAM" id="SSF53335">
    <property type="entry name" value="S-adenosyl-L-methionine-dependent methyltransferases"/>
    <property type="match status" value="1"/>
</dbReference>
<evidence type="ECO:0000256" key="4">
    <source>
        <dbReference type="ARBA" id="ARBA00022691"/>
    </source>
</evidence>
<name>A0AAQ3Q8E8_9LILI</name>
<evidence type="ECO:0000313" key="8">
    <source>
        <dbReference type="Proteomes" id="UP001327560"/>
    </source>
</evidence>
<dbReference type="PANTHER" id="PTHR32266">
    <property type="entry name" value="NICOTIANAMINE SYNTHASE 3"/>
    <property type="match status" value="1"/>
</dbReference>
<comment type="similarity">
    <text evidence="1 6">Belongs to the nicotianamine synthase (NAS)-like family.</text>
</comment>
<evidence type="ECO:0000256" key="2">
    <source>
        <dbReference type="ARBA" id="ARBA00012675"/>
    </source>
</evidence>
<dbReference type="CDD" id="cd02440">
    <property type="entry name" value="AdoMet_MTases"/>
    <property type="match status" value="1"/>
</dbReference>
<dbReference type="GO" id="GO:0030418">
    <property type="term" value="P:nicotianamine biosynthetic process"/>
    <property type="evidence" value="ECO:0007669"/>
    <property type="project" value="UniProtKB-UniRule"/>
</dbReference>
<dbReference type="GO" id="GO:0030410">
    <property type="term" value="F:nicotianamine synthase activity"/>
    <property type="evidence" value="ECO:0007669"/>
    <property type="project" value="UniProtKB-UniRule"/>
</dbReference>
<dbReference type="PANTHER" id="PTHR32266:SF12">
    <property type="entry name" value="NICOTIANAMINE SYNTHASE 3"/>
    <property type="match status" value="1"/>
</dbReference>
<dbReference type="Gene3D" id="3.40.50.150">
    <property type="entry name" value="Vaccinia Virus protein VP39"/>
    <property type="match status" value="1"/>
</dbReference>
<keyword evidence="4 6" id="KW-0949">S-adenosyl-L-methionine</keyword>
<dbReference type="AlphaFoldDB" id="A0AAQ3Q8E8"/>
<evidence type="ECO:0000256" key="3">
    <source>
        <dbReference type="ARBA" id="ARBA00022679"/>
    </source>
</evidence>
<evidence type="ECO:0000256" key="6">
    <source>
        <dbReference type="RuleBase" id="RU368095"/>
    </source>
</evidence>
<dbReference type="InterPro" id="IPR029063">
    <property type="entry name" value="SAM-dependent_MTases_sf"/>
</dbReference>
<accession>A0AAQ3Q8E8</accession>